<dbReference type="Gene3D" id="1.10.357.10">
    <property type="entry name" value="Tetracycline Repressor, domain 2"/>
    <property type="match status" value="1"/>
</dbReference>
<sequence length="184" mass="21611">MKREDPRITRTRETIHSAFISLLENTDYDDITVQNILDKSKINRSTFYKHYMNKDALATAIIEKLKIESLIPLLEERFTTPNMEFALKAAPIINTLRKTLRILWKIDTHRISLKRDMQKEVQRKYLEVNANQMLLTNTDINFQAHLFAILSISVMEHIIISEKPLNPITMQANLQEVLAYFTHK</sequence>
<feature type="domain" description="HTH tetR-type" evidence="3">
    <location>
        <begin position="9"/>
        <end position="69"/>
    </location>
</feature>
<keyword evidence="1 2" id="KW-0238">DNA-binding</keyword>
<proteinExistence type="predicted"/>
<dbReference type="RefSeq" id="WP_273747941.1">
    <property type="nucleotide sequence ID" value="NZ_JAQSJE010000003.1"/>
</dbReference>
<protein>
    <submittedName>
        <fullName evidence="4">TetR/AcrR family transcriptional regulator</fullName>
    </submittedName>
</protein>
<keyword evidence="5" id="KW-1185">Reference proteome</keyword>
<dbReference type="InterPro" id="IPR009057">
    <property type="entry name" value="Homeodomain-like_sf"/>
</dbReference>
<gene>
    <name evidence="4" type="ORF">PTQ27_04165</name>
</gene>
<dbReference type="PROSITE" id="PS50977">
    <property type="entry name" value="HTH_TETR_2"/>
    <property type="match status" value="1"/>
</dbReference>
<dbReference type="SUPFAM" id="SSF46689">
    <property type="entry name" value="Homeodomain-like"/>
    <property type="match status" value="1"/>
</dbReference>
<dbReference type="InterPro" id="IPR001647">
    <property type="entry name" value="HTH_TetR"/>
</dbReference>
<accession>A0ABT5MNJ5</accession>
<evidence type="ECO:0000259" key="3">
    <source>
        <dbReference type="PROSITE" id="PS50977"/>
    </source>
</evidence>
<evidence type="ECO:0000313" key="5">
    <source>
        <dbReference type="Proteomes" id="UP001221909"/>
    </source>
</evidence>
<dbReference type="InterPro" id="IPR050624">
    <property type="entry name" value="HTH-type_Tx_Regulator"/>
</dbReference>
<dbReference type="Proteomes" id="UP001221909">
    <property type="component" value="Unassembled WGS sequence"/>
</dbReference>
<organism evidence="4 5">
    <name type="scientific">Mannheimia cairinae</name>
    <dbReference type="NCBI Taxonomy" id="3025936"/>
    <lineage>
        <taxon>Bacteria</taxon>
        <taxon>Pseudomonadati</taxon>
        <taxon>Pseudomonadota</taxon>
        <taxon>Gammaproteobacteria</taxon>
        <taxon>Pasteurellales</taxon>
        <taxon>Pasteurellaceae</taxon>
        <taxon>Mannheimia</taxon>
    </lineage>
</organism>
<comment type="caution">
    <text evidence="4">The sequence shown here is derived from an EMBL/GenBank/DDBJ whole genome shotgun (WGS) entry which is preliminary data.</text>
</comment>
<reference evidence="4 5" key="1">
    <citation type="submission" date="2023-02" db="EMBL/GenBank/DDBJ databases">
        <title>Mannheimia cairiniae sp. nov., a novel species of Mannheimia obtained from moscovy ducks (Cairina moschata) and reclassification of Mannheimia ovis as heterotypic synonym of Mannheimia pernigra.</title>
        <authorList>
            <person name="Christensen H."/>
        </authorList>
    </citation>
    <scope>NUCLEOTIDE SEQUENCE [LARGE SCALE GENOMIC DNA]</scope>
    <source>
        <strain evidence="4 5">AT1</strain>
    </source>
</reference>
<feature type="DNA-binding region" description="H-T-H motif" evidence="2">
    <location>
        <begin position="32"/>
        <end position="51"/>
    </location>
</feature>
<name>A0ABT5MNJ5_9PAST</name>
<evidence type="ECO:0000313" key="4">
    <source>
        <dbReference type="EMBL" id="MDD0823670.1"/>
    </source>
</evidence>
<dbReference type="EMBL" id="JAQSJE010000003">
    <property type="protein sequence ID" value="MDD0823670.1"/>
    <property type="molecule type" value="Genomic_DNA"/>
</dbReference>
<evidence type="ECO:0000256" key="2">
    <source>
        <dbReference type="PROSITE-ProRule" id="PRU00335"/>
    </source>
</evidence>
<evidence type="ECO:0000256" key="1">
    <source>
        <dbReference type="ARBA" id="ARBA00023125"/>
    </source>
</evidence>
<dbReference type="PANTHER" id="PTHR43479:SF7">
    <property type="entry name" value="TETR-FAMILY TRANSCRIPTIONAL REGULATOR"/>
    <property type="match status" value="1"/>
</dbReference>
<dbReference type="PANTHER" id="PTHR43479">
    <property type="entry name" value="ACREF/ENVCD OPERON REPRESSOR-RELATED"/>
    <property type="match status" value="1"/>
</dbReference>